<evidence type="ECO:0000256" key="2">
    <source>
        <dbReference type="ARBA" id="ARBA00022801"/>
    </source>
</evidence>
<gene>
    <name evidence="5" type="ORF">g.32939</name>
    <name evidence="6" type="ORF">g.32941</name>
</gene>
<dbReference type="PANTHER" id="PTHR43146:SF1">
    <property type="entry name" value="CANCER-RELATED NUCLEOSIDE-TRIPHOSPHATASE"/>
    <property type="match status" value="1"/>
</dbReference>
<evidence type="ECO:0000259" key="4">
    <source>
        <dbReference type="SMART" id="SM00382"/>
    </source>
</evidence>
<keyword evidence="2" id="KW-0378">Hydrolase</keyword>
<feature type="domain" description="AAA+ ATPase" evidence="4">
    <location>
        <begin position="4"/>
        <end position="183"/>
    </location>
</feature>
<accession>A0A1B6IQ73</accession>
<keyword evidence="3" id="KW-0067">ATP-binding</keyword>
<dbReference type="InterPro" id="IPR004948">
    <property type="entry name" value="Nuc-triphosphatase_THEP1"/>
</dbReference>
<evidence type="ECO:0000256" key="3">
    <source>
        <dbReference type="ARBA" id="ARBA00022840"/>
    </source>
</evidence>
<dbReference type="SUPFAM" id="SSF52540">
    <property type="entry name" value="P-loop containing nucleoside triphosphate hydrolases"/>
    <property type="match status" value="1"/>
</dbReference>
<evidence type="ECO:0000256" key="1">
    <source>
        <dbReference type="ARBA" id="ARBA00022741"/>
    </source>
</evidence>
<dbReference type="SMART" id="SM00382">
    <property type="entry name" value="AAA"/>
    <property type="match status" value="1"/>
</dbReference>
<organism evidence="5">
    <name type="scientific">Homalodisca liturata</name>
    <dbReference type="NCBI Taxonomy" id="320908"/>
    <lineage>
        <taxon>Eukaryota</taxon>
        <taxon>Metazoa</taxon>
        <taxon>Ecdysozoa</taxon>
        <taxon>Arthropoda</taxon>
        <taxon>Hexapoda</taxon>
        <taxon>Insecta</taxon>
        <taxon>Pterygota</taxon>
        <taxon>Neoptera</taxon>
        <taxon>Paraneoptera</taxon>
        <taxon>Hemiptera</taxon>
        <taxon>Auchenorrhyncha</taxon>
        <taxon>Membracoidea</taxon>
        <taxon>Cicadellidae</taxon>
        <taxon>Cicadellinae</taxon>
        <taxon>Proconiini</taxon>
        <taxon>Homalodisca</taxon>
    </lineage>
</organism>
<dbReference type="GO" id="GO:0005524">
    <property type="term" value="F:ATP binding"/>
    <property type="evidence" value="ECO:0007669"/>
    <property type="project" value="UniProtKB-KW"/>
</dbReference>
<dbReference type="EMBL" id="GECU01018624">
    <property type="protein sequence ID" value="JAS89082.1"/>
    <property type="molecule type" value="Transcribed_RNA"/>
</dbReference>
<evidence type="ECO:0000313" key="6">
    <source>
        <dbReference type="EMBL" id="JAS99181.1"/>
    </source>
</evidence>
<dbReference type="InterPro" id="IPR027417">
    <property type="entry name" value="P-loop_NTPase"/>
</dbReference>
<dbReference type="AlphaFoldDB" id="A0A1B6IQ73"/>
<name>A0A1B6IQ73_9HEMI</name>
<dbReference type="EMBL" id="GECU01008525">
    <property type="protein sequence ID" value="JAS99181.1"/>
    <property type="molecule type" value="Transcribed_RNA"/>
</dbReference>
<proteinExistence type="predicted"/>
<keyword evidence="1" id="KW-0547">Nucleotide-binding</keyword>
<dbReference type="GO" id="GO:0017111">
    <property type="term" value="F:ribonucleoside triphosphate phosphatase activity"/>
    <property type="evidence" value="ECO:0007669"/>
    <property type="project" value="InterPro"/>
</dbReference>
<dbReference type="Pfam" id="PF03266">
    <property type="entry name" value="NTPase_1"/>
    <property type="match status" value="1"/>
</dbReference>
<sequence>MNKKTRQFLLTGPPGCGKTTLVEKVCGSLKKLNIQVYGFYTEELRVRGRRQGFDVVTLDGQRAVLARILEPGVRHNGPIVGQYAVNIPSFEQAVLPLLAKSETGVGIIDEIGKMELFSKDFSNKVKQIFCENRVLLVTIPVRPLPYVDRLKSEHPSAVVIEVNGNNRDTLEPQLTKMIVDAING</sequence>
<evidence type="ECO:0000313" key="5">
    <source>
        <dbReference type="EMBL" id="JAS89082.1"/>
    </source>
</evidence>
<reference evidence="5" key="1">
    <citation type="submission" date="2015-11" db="EMBL/GenBank/DDBJ databases">
        <title>De novo transcriptome assembly of four potential Pierce s Disease insect vectors from Arizona vineyards.</title>
        <authorList>
            <person name="Tassone E.E."/>
        </authorList>
    </citation>
    <scope>NUCLEOTIDE SEQUENCE</scope>
</reference>
<protein>
    <recommendedName>
        <fullName evidence="4">AAA+ ATPase domain-containing protein</fullName>
    </recommendedName>
</protein>
<dbReference type="PANTHER" id="PTHR43146">
    <property type="entry name" value="CANCER-RELATED NUCLEOSIDE-TRIPHOSPHATASE"/>
    <property type="match status" value="1"/>
</dbReference>
<dbReference type="Gene3D" id="3.40.50.300">
    <property type="entry name" value="P-loop containing nucleotide triphosphate hydrolases"/>
    <property type="match status" value="1"/>
</dbReference>
<dbReference type="InterPro" id="IPR003593">
    <property type="entry name" value="AAA+_ATPase"/>
</dbReference>